<organism evidence="1 2">
    <name type="scientific">Adhaeribacter rhizoryzae</name>
    <dbReference type="NCBI Taxonomy" id="2607907"/>
    <lineage>
        <taxon>Bacteria</taxon>
        <taxon>Pseudomonadati</taxon>
        <taxon>Bacteroidota</taxon>
        <taxon>Cytophagia</taxon>
        <taxon>Cytophagales</taxon>
        <taxon>Hymenobacteraceae</taxon>
        <taxon>Adhaeribacter</taxon>
    </lineage>
</organism>
<accession>A0A5M6DM43</accession>
<dbReference type="RefSeq" id="WP_150086946.1">
    <property type="nucleotide sequence ID" value="NZ_VWSF01000002.1"/>
</dbReference>
<dbReference type="EMBL" id="VWSF01000002">
    <property type="protein sequence ID" value="KAA5548618.1"/>
    <property type="molecule type" value="Genomic_DNA"/>
</dbReference>
<evidence type="ECO:0000313" key="1">
    <source>
        <dbReference type="EMBL" id="KAA5548618.1"/>
    </source>
</evidence>
<evidence type="ECO:0000313" key="2">
    <source>
        <dbReference type="Proteomes" id="UP000323426"/>
    </source>
</evidence>
<comment type="caution">
    <text evidence="1">The sequence shown here is derived from an EMBL/GenBank/DDBJ whole genome shotgun (WGS) entry which is preliminary data.</text>
</comment>
<dbReference type="Proteomes" id="UP000323426">
    <property type="component" value="Unassembled WGS sequence"/>
</dbReference>
<protein>
    <submittedName>
        <fullName evidence="1">Uncharacterized protein</fullName>
    </submittedName>
</protein>
<reference evidence="1 2" key="1">
    <citation type="submission" date="2019-09" db="EMBL/GenBank/DDBJ databases">
        <title>Genome sequence and assembly of Adhaeribacter sp.</title>
        <authorList>
            <person name="Chhetri G."/>
        </authorList>
    </citation>
    <scope>NUCLEOTIDE SEQUENCE [LARGE SCALE GENOMIC DNA]</scope>
    <source>
        <strain evidence="1 2">DK36</strain>
    </source>
</reference>
<proteinExistence type="predicted"/>
<keyword evidence="2" id="KW-1185">Reference proteome</keyword>
<gene>
    <name evidence="1" type="ORF">F0145_03630</name>
</gene>
<name>A0A5M6DM43_9BACT</name>
<sequence length="78" mass="9168">MLGLLDFIFSNVDTQPLTRQEVLDHLHYLDEIITPGMPIPQQVKYYGYKIKLGRKLLELDTASVQSFIYQPRFLQQQL</sequence>
<dbReference type="AlphaFoldDB" id="A0A5M6DM43"/>